<feature type="domain" description="Major facilitator superfamily (MFS) profile" evidence="7">
    <location>
        <begin position="56"/>
        <end position="575"/>
    </location>
</feature>
<feature type="transmembrane region" description="Helical" evidence="6">
    <location>
        <begin position="290"/>
        <end position="307"/>
    </location>
</feature>
<dbReference type="SUPFAM" id="SSF103473">
    <property type="entry name" value="MFS general substrate transporter"/>
    <property type="match status" value="1"/>
</dbReference>
<sequence length="601" mass="63422">MSTDAAIKPVAEHDDCVSSTHIAAPDKYNDRTHNTSGLTGFATNGGDVPPGYFRSAFFLGTMAAICFSLDAGVAGYTYAAPLLTLINEDIGPSPNISWVSLAYTLTSAVCFVAVGRVGDVFGRRYLFIGGTSVALLGTIICAVAQSVPMLIGGMTLVGVGGSTQLSYYYVMGEILPMKYRLAGNGVIYVSQVFTGGFAPIIGQALVVYRPEVGWRGVFYIVIGLNVAALVCWVAFYHPPDFKAKHADDKISTYIKRFDYVGLVLFTGGMLVLLFGLKWGGTIYPWSSPRVIASITTGATALILFGLWETYSGLKEPLVPVYIFRNGPWLNATVISGIGISMYYSLATVWPDMVNVLYADPDHPLSAAWLATLLGLGLIVGEVAGGFIGKPLGHLKWQCLVTFLLGGIFFACIATCGPEDQARVSAFVALGVFFGGWSEALSVTMVTLTVRRQDELGTASGVAGSVRFLISTLATVVYTVSLEHKLDATVGPAVSAAVRDAGLPASSVAQFLDAVPSGVGALQGGNIPGMTDSIIQAGIHAYKQVSSTAYGMVFLITIALTGTGVICCLLLPDIDRLLTDEIVVTIGRSQPAPTGEKGEEKV</sequence>
<feature type="transmembrane region" description="Helical" evidence="6">
    <location>
        <begin position="96"/>
        <end position="114"/>
    </location>
</feature>
<dbReference type="PROSITE" id="PS50850">
    <property type="entry name" value="MFS"/>
    <property type="match status" value="1"/>
</dbReference>
<evidence type="ECO:0000313" key="9">
    <source>
        <dbReference type="Proteomes" id="UP001610446"/>
    </source>
</evidence>
<feature type="transmembrane region" description="Helical" evidence="6">
    <location>
        <begin position="151"/>
        <end position="170"/>
    </location>
</feature>
<reference evidence="8 9" key="1">
    <citation type="submission" date="2024-07" db="EMBL/GenBank/DDBJ databases">
        <title>Section-level genome sequencing and comparative genomics of Aspergillus sections Usti and Cavernicolus.</title>
        <authorList>
            <consortium name="Lawrence Berkeley National Laboratory"/>
            <person name="Nybo J.L."/>
            <person name="Vesth T.C."/>
            <person name="Theobald S."/>
            <person name="Frisvad J.C."/>
            <person name="Larsen T.O."/>
            <person name="Kjaerboelling I."/>
            <person name="Rothschild-Mancinelli K."/>
            <person name="Lyhne E.K."/>
            <person name="Kogle M.E."/>
            <person name="Barry K."/>
            <person name="Clum A."/>
            <person name="Na H."/>
            <person name="Ledsgaard L."/>
            <person name="Lin J."/>
            <person name="Lipzen A."/>
            <person name="Kuo A."/>
            <person name="Riley R."/>
            <person name="Mondo S."/>
            <person name="Labutti K."/>
            <person name="Haridas S."/>
            <person name="Pangalinan J."/>
            <person name="Salamov A.A."/>
            <person name="Simmons B.A."/>
            <person name="Magnuson J.K."/>
            <person name="Chen J."/>
            <person name="Drula E."/>
            <person name="Henrissat B."/>
            <person name="Wiebenga A."/>
            <person name="Lubbers R.J."/>
            <person name="Gomes A.C."/>
            <person name="Makela M.R."/>
            <person name="Stajich J."/>
            <person name="Grigoriev I.V."/>
            <person name="Mortensen U.H."/>
            <person name="De Vries R.P."/>
            <person name="Baker S.E."/>
            <person name="Andersen M.R."/>
        </authorList>
    </citation>
    <scope>NUCLEOTIDE SEQUENCE [LARGE SCALE GENOMIC DNA]</scope>
    <source>
        <strain evidence="8 9">CBS 123904</strain>
    </source>
</reference>
<proteinExistence type="predicted"/>
<dbReference type="CDD" id="cd06179">
    <property type="entry name" value="MFS_TRI12_like"/>
    <property type="match status" value="1"/>
</dbReference>
<feature type="transmembrane region" description="Helical" evidence="6">
    <location>
        <begin position="328"/>
        <end position="346"/>
    </location>
</feature>
<keyword evidence="2" id="KW-0813">Transport</keyword>
<dbReference type="InterPro" id="IPR053791">
    <property type="entry name" value="MFS_Tri12-like"/>
</dbReference>
<feature type="transmembrane region" description="Helical" evidence="6">
    <location>
        <begin position="548"/>
        <end position="570"/>
    </location>
</feature>
<name>A0ABR4JSS5_9EURO</name>
<evidence type="ECO:0000256" key="1">
    <source>
        <dbReference type="ARBA" id="ARBA00004141"/>
    </source>
</evidence>
<dbReference type="Proteomes" id="UP001610446">
    <property type="component" value="Unassembled WGS sequence"/>
</dbReference>
<keyword evidence="4 6" id="KW-1133">Transmembrane helix</keyword>
<protein>
    <submittedName>
        <fullName evidence="8">Fungal trichothecene efflux pump</fullName>
    </submittedName>
</protein>
<feature type="transmembrane region" description="Helical" evidence="6">
    <location>
        <begin position="461"/>
        <end position="479"/>
    </location>
</feature>
<feature type="transmembrane region" description="Helical" evidence="6">
    <location>
        <begin position="257"/>
        <end position="278"/>
    </location>
</feature>
<evidence type="ECO:0000313" key="8">
    <source>
        <dbReference type="EMBL" id="KAL2842023.1"/>
    </source>
</evidence>
<evidence type="ECO:0000256" key="6">
    <source>
        <dbReference type="SAM" id="Phobius"/>
    </source>
</evidence>
<gene>
    <name evidence="8" type="ORF">BJY01DRAFT_249259</name>
</gene>
<feature type="transmembrane region" description="Helical" evidence="6">
    <location>
        <begin position="423"/>
        <end position="449"/>
    </location>
</feature>
<feature type="transmembrane region" description="Helical" evidence="6">
    <location>
        <begin position="182"/>
        <end position="205"/>
    </location>
</feature>
<comment type="subcellular location">
    <subcellularLocation>
        <location evidence="1">Membrane</location>
        <topology evidence="1">Multi-pass membrane protein</topology>
    </subcellularLocation>
</comment>
<feature type="transmembrane region" description="Helical" evidence="6">
    <location>
        <begin position="56"/>
        <end position="76"/>
    </location>
</feature>
<feature type="transmembrane region" description="Helical" evidence="6">
    <location>
        <begin position="399"/>
        <end position="417"/>
    </location>
</feature>
<dbReference type="EMBL" id="JBFXLU010000103">
    <property type="protein sequence ID" value="KAL2842023.1"/>
    <property type="molecule type" value="Genomic_DNA"/>
</dbReference>
<organism evidence="8 9">
    <name type="scientific">Aspergillus pseudoustus</name>
    <dbReference type="NCBI Taxonomy" id="1810923"/>
    <lineage>
        <taxon>Eukaryota</taxon>
        <taxon>Fungi</taxon>
        <taxon>Dikarya</taxon>
        <taxon>Ascomycota</taxon>
        <taxon>Pezizomycotina</taxon>
        <taxon>Eurotiomycetes</taxon>
        <taxon>Eurotiomycetidae</taxon>
        <taxon>Eurotiales</taxon>
        <taxon>Aspergillaceae</taxon>
        <taxon>Aspergillus</taxon>
        <taxon>Aspergillus subgen. Nidulantes</taxon>
    </lineage>
</organism>
<evidence type="ECO:0000256" key="4">
    <source>
        <dbReference type="ARBA" id="ARBA00022989"/>
    </source>
</evidence>
<dbReference type="Pfam" id="PF06609">
    <property type="entry name" value="TRI12"/>
    <property type="match status" value="1"/>
</dbReference>
<dbReference type="Gene3D" id="1.20.1250.20">
    <property type="entry name" value="MFS general substrate transporter like domains"/>
    <property type="match status" value="2"/>
</dbReference>
<feature type="transmembrane region" description="Helical" evidence="6">
    <location>
        <begin position="217"/>
        <end position="236"/>
    </location>
</feature>
<evidence type="ECO:0000259" key="7">
    <source>
        <dbReference type="PROSITE" id="PS50850"/>
    </source>
</evidence>
<accession>A0ABR4JSS5</accession>
<dbReference type="PANTHER" id="PTHR23501:SF109">
    <property type="entry name" value="MAJOR FACILITATOR SUPERFAMILY (MFS) PROFILE DOMAIN-CONTAINING PROTEIN-RELATED"/>
    <property type="match status" value="1"/>
</dbReference>
<feature type="transmembrane region" description="Helical" evidence="6">
    <location>
        <begin position="366"/>
        <end position="387"/>
    </location>
</feature>
<dbReference type="InterPro" id="IPR036259">
    <property type="entry name" value="MFS_trans_sf"/>
</dbReference>
<keyword evidence="3 6" id="KW-0812">Transmembrane</keyword>
<evidence type="ECO:0000256" key="5">
    <source>
        <dbReference type="ARBA" id="ARBA00023136"/>
    </source>
</evidence>
<feature type="transmembrane region" description="Helical" evidence="6">
    <location>
        <begin position="126"/>
        <end position="145"/>
    </location>
</feature>
<keyword evidence="9" id="KW-1185">Reference proteome</keyword>
<comment type="caution">
    <text evidence="8">The sequence shown here is derived from an EMBL/GenBank/DDBJ whole genome shotgun (WGS) entry which is preliminary data.</text>
</comment>
<dbReference type="PANTHER" id="PTHR23501">
    <property type="entry name" value="MAJOR FACILITATOR SUPERFAMILY"/>
    <property type="match status" value="1"/>
</dbReference>
<dbReference type="InterPro" id="IPR010573">
    <property type="entry name" value="MFS_Str1/Tri12-like"/>
</dbReference>
<keyword evidence="5 6" id="KW-0472">Membrane</keyword>
<evidence type="ECO:0000256" key="3">
    <source>
        <dbReference type="ARBA" id="ARBA00022692"/>
    </source>
</evidence>
<evidence type="ECO:0000256" key="2">
    <source>
        <dbReference type="ARBA" id="ARBA00022448"/>
    </source>
</evidence>
<dbReference type="InterPro" id="IPR020846">
    <property type="entry name" value="MFS_dom"/>
</dbReference>